<evidence type="ECO:0000313" key="9">
    <source>
        <dbReference type="EMBL" id="QQD24620.1"/>
    </source>
</evidence>
<keyword evidence="4" id="KW-1003">Cell membrane</keyword>
<feature type="transmembrane region" description="Helical" evidence="8">
    <location>
        <begin position="152"/>
        <end position="172"/>
    </location>
</feature>
<comment type="subcellular location">
    <subcellularLocation>
        <location evidence="1">Cell membrane</location>
        <topology evidence="1">Multi-pass membrane protein</topology>
    </subcellularLocation>
</comment>
<name>A0A9X7UX97_9GAMM</name>
<feature type="transmembrane region" description="Helical" evidence="8">
    <location>
        <begin position="64"/>
        <end position="86"/>
    </location>
</feature>
<organism evidence="9 10">
    <name type="scientific">Venatoribacter cucullus</name>
    <dbReference type="NCBI Taxonomy" id="2661630"/>
    <lineage>
        <taxon>Bacteria</taxon>
        <taxon>Pseudomonadati</taxon>
        <taxon>Pseudomonadota</taxon>
        <taxon>Gammaproteobacteria</taxon>
        <taxon>Oceanospirillales</taxon>
        <taxon>Oceanospirillaceae</taxon>
        <taxon>Venatoribacter</taxon>
    </lineage>
</organism>
<dbReference type="Gene3D" id="1.20.1530.20">
    <property type="match status" value="1"/>
</dbReference>
<evidence type="ECO:0000256" key="6">
    <source>
        <dbReference type="ARBA" id="ARBA00022989"/>
    </source>
</evidence>
<accession>A0A9X7UX97</accession>
<feature type="transmembrane region" description="Helical" evidence="8">
    <location>
        <begin position="213"/>
        <end position="236"/>
    </location>
</feature>
<comment type="similarity">
    <text evidence="2">Belongs to the auxin efflux carrier (TC 2.A.69) family.</text>
</comment>
<feature type="transmembrane region" description="Helical" evidence="8">
    <location>
        <begin position="37"/>
        <end position="58"/>
    </location>
</feature>
<dbReference type="AlphaFoldDB" id="A0A9X7UX97"/>
<dbReference type="PANTHER" id="PTHR36838:SF1">
    <property type="entry name" value="SLR1864 PROTEIN"/>
    <property type="match status" value="1"/>
</dbReference>
<dbReference type="PANTHER" id="PTHR36838">
    <property type="entry name" value="AUXIN EFFLUX CARRIER FAMILY PROTEIN"/>
    <property type="match status" value="1"/>
</dbReference>
<feature type="transmembrane region" description="Helical" evidence="8">
    <location>
        <begin position="120"/>
        <end position="140"/>
    </location>
</feature>
<dbReference type="GO" id="GO:0055085">
    <property type="term" value="P:transmembrane transport"/>
    <property type="evidence" value="ECO:0007669"/>
    <property type="project" value="InterPro"/>
</dbReference>
<dbReference type="EMBL" id="CP046056">
    <property type="protein sequence ID" value="QQD24620.1"/>
    <property type="molecule type" value="Genomic_DNA"/>
</dbReference>
<evidence type="ECO:0000313" key="10">
    <source>
        <dbReference type="Proteomes" id="UP000596074"/>
    </source>
</evidence>
<keyword evidence="7 8" id="KW-0472">Membrane</keyword>
<dbReference type="KEGG" id="vcw:GJQ55_09165"/>
<keyword evidence="5 8" id="KW-0812">Transmembrane</keyword>
<reference evidence="9 10" key="1">
    <citation type="submission" date="2019-11" db="EMBL/GenBank/DDBJ databases">
        <title>Venatorbacter sp. nov. a predator of Campylobacter and other Gram-negative bacteria.</title>
        <authorList>
            <person name="Saeedi A."/>
            <person name="Cummings N.J."/>
            <person name="Connerton I.F."/>
            <person name="Connerton P.L."/>
        </authorList>
    </citation>
    <scope>NUCLEOTIDE SEQUENCE [LARGE SCALE GENOMIC DNA]</scope>
    <source>
        <strain evidence="9">XL5</strain>
    </source>
</reference>
<proteinExistence type="inferred from homology"/>
<protein>
    <submittedName>
        <fullName evidence="9">AEC family transporter</fullName>
    </submittedName>
</protein>
<evidence type="ECO:0000256" key="7">
    <source>
        <dbReference type="ARBA" id="ARBA00023136"/>
    </source>
</evidence>
<keyword evidence="6 8" id="KW-1133">Transmembrane helix</keyword>
<evidence type="ECO:0000256" key="3">
    <source>
        <dbReference type="ARBA" id="ARBA00022448"/>
    </source>
</evidence>
<keyword evidence="10" id="KW-1185">Reference proteome</keyword>
<feature type="transmembrane region" description="Helical" evidence="8">
    <location>
        <begin position="6"/>
        <end position="25"/>
    </location>
</feature>
<evidence type="ECO:0000256" key="4">
    <source>
        <dbReference type="ARBA" id="ARBA00022475"/>
    </source>
</evidence>
<evidence type="ECO:0000256" key="1">
    <source>
        <dbReference type="ARBA" id="ARBA00004651"/>
    </source>
</evidence>
<dbReference type="InterPro" id="IPR038770">
    <property type="entry name" value="Na+/solute_symporter_sf"/>
</dbReference>
<feature type="transmembrane region" description="Helical" evidence="8">
    <location>
        <begin position="271"/>
        <end position="292"/>
    </location>
</feature>
<evidence type="ECO:0000256" key="2">
    <source>
        <dbReference type="ARBA" id="ARBA00010145"/>
    </source>
</evidence>
<dbReference type="RefSeq" id="WP_228344678.1">
    <property type="nucleotide sequence ID" value="NZ_CP046056.1"/>
</dbReference>
<dbReference type="GO" id="GO:0005886">
    <property type="term" value="C:plasma membrane"/>
    <property type="evidence" value="ECO:0007669"/>
    <property type="project" value="UniProtKB-SubCell"/>
</dbReference>
<dbReference type="InterPro" id="IPR004776">
    <property type="entry name" value="Mem_transp_PIN-like"/>
</dbReference>
<evidence type="ECO:0000256" key="8">
    <source>
        <dbReference type="SAM" id="Phobius"/>
    </source>
</evidence>
<gene>
    <name evidence="9" type="ORF">GJQ55_09165</name>
</gene>
<keyword evidence="3" id="KW-0813">Transport</keyword>
<feature type="transmembrane region" description="Helical" evidence="8">
    <location>
        <begin position="184"/>
        <end position="201"/>
    </location>
</feature>
<dbReference type="Proteomes" id="UP000596074">
    <property type="component" value="Chromosome"/>
</dbReference>
<feature type="transmembrane region" description="Helical" evidence="8">
    <location>
        <begin position="93"/>
        <end position="114"/>
    </location>
</feature>
<dbReference type="Pfam" id="PF03547">
    <property type="entry name" value="Mem_trans"/>
    <property type="match status" value="2"/>
</dbReference>
<feature type="transmembrane region" description="Helical" evidence="8">
    <location>
        <begin position="242"/>
        <end position="259"/>
    </location>
</feature>
<evidence type="ECO:0000256" key="5">
    <source>
        <dbReference type="ARBA" id="ARBA00022692"/>
    </source>
</evidence>
<sequence>MITEIFAVMAPVLACAAIGYGWARSGQRFDTDFISRLVLNIGAPCLMLSVLSSVSIDLHTFKQTALACVLVALLMAGFGAVIPRLLGHDVRAYLPSFVFPNVGNMGLPVCLLAFGQEGLALALAFFMVLSVAHFPAGIVLAGGKQAGGLTALLKMPVLYAIVLALLLLWQNWTLPAAVQNSVKLIGGMTIPLMLLTLGVSLQRLQVTQWRTALLYSVLRIGGGLLVGLLVVELLALDGVARGVVLIQSAMPVAVFNYLFAERFNRQPEAVAGMVVVSTTLSFFTIPALLLWLL</sequence>